<evidence type="ECO:0000256" key="1">
    <source>
        <dbReference type="SAM" id="MobiDB-lite"/>
    </source>
</evidence>
<dbReference type="Proteomes" id="UP000320839">
    <property type="component" value="Chromosome"/>
</dbReference>
<feature type="compositionally biased region" description="Polar residues" evidence="1">
    <location>
        <begin position="188"/>
        <end position="201"/>
    </location>
</feature>
<dbReference type="OrthoDB" id="212092at2"/>
<gene>
    <name evidence="2" type="ORF">Enr10x_57480</name>
    <name evidence="3" type="ORF">Pan153_60150</name>
</gene>
<feature type="compositionally biased region" description="Polar residues" evidence="1">
    <location>
        <begin position="208"/>
        <end position="224"/>
    </location>
</feature>
<evidence type="ECO:0000313" key="4">
    <source>
        <dbReference type="Proteomes" id="UP000315647"/>
    </source>
</evidence>
<evidence type="ECO:0000313" key="2">
    <source>
        <dbReference type="EMBL" id="QDT30382.1"/>
    </source>
</evidence>
<feature type="region of interest" description="Disordered" evidence="1">
    <location>
        <begin position="188"/>
        <end position="224"/>
    </location>
</feature>
<dbReference type="RefSeq" id="WP_145115201.1">
    <property type="nucleotide sequence ID" value="NZ_CP036277.1"/>
</dbReference>
<organism evidence="3 5">
    <name type="scientific">Gimesia panareensis</name>
    <dbReference type="NCBI Taxonomy" id="2527978"/>
    <lineage>
        <taxon>Bacteria</taxon>
        <taxon>Pseudomonadati</taxon>
        <taxon>Planctomycetota</taxon>
        <taxon>Planctomycetia</taxon>
        <taxon>Planctomycetales</taxon>
        <taxon>Planctomycetaceae</taxon>
        <taxon>Gimesia</taxon>
    </lineage>
</organism>
<keyword evidence="4" id="KW-1185">Reference proteome</keyword>
<accession>A0A517QFG5</accession>
<dbReference type="AlphaFoldDB" id="A0A518FY74"/>
<proteinExistence type="predicted"/>
<protein>
    <recommendedName>
        <fullName evidence="6">Type III secretion system chaperone</fullName>
    </recommendedName>
</protein>
<accession>A0A518AFE9</accession>
<evidence type="ECO:0000313" key="5">
    <source>
        <dbReference type="Proteomes" id="UP000320839"/>
    </source>
</evidence>
<accession>A0A518FY74</accession>
<name>A0A518FY74_9PLAN</name>
<dbReference type="CDD" id="cd16364">
    <property type="entry name" value="T3SC_I-like"/>
    <property type="match status" value="1"/>
</dbReference>
<dbReference type="EMBL" id="CP037421">
    <property type="protein sequence ID" value="QDT30382.1"/>
    <property type="molecule type" value="Genomic_DNA"/>
</dbReference>
<dbReference type="Proteomes" id="UP000315647">
    <property type="component" value="Chromosome"/>
</dbReference>
<dbReference type="EMBL" id="CP036317">
    <property type="protein sequence ID" value="QDV21327.1"/>
    <property type="molecule type" value="Genomic_DNA"/>
</dbReference>
<sequence>MKITLRGWIVVGCFLAVISIMAILGAGVHAQQPAASSAPAAAKTSGEKLPGQISEDQLGNLLKAMGLKVSKNKKRYDFQFKANQNKEEWELSMSAVLSENGEWVWVMAWLDPLPRSAADVPRTAMLRLLSDNDRMGNGKFFAYISSNRRFVLQRVIPNQNMTTKKFHEILSDLGSSVVQYYPHWSTDNWKRSSTPEPQGTAQKPAARPTQTASGVSKFSTTKQN</sequence>
<reference evidence="3 5" key="1">
    <citation type="submission" date="2019-02" db="EMBL/GenBank/DDBJ databases">
        <title>Deep-cultivation of Planctomycetes and their phenomic and genomic characterization uncovers novel biology.</title>
        <authorList>
            <person name="Wiegand S."/>
            <person name="Jogler M."/>
            <person name="Boedeker C."/>
            <person name="Pinto D."/>
            <person name="Vollmers J."/>
            <person name="Rivas-Marin E."/>
            <person name="Kohn T."/>
            <person name="Peeters S.H."/>
            <person name="Heuer A."/>
            <person name="Rast P."/>
            <person name="Oberbeckmann S."/>
            <person name="Bunk B."/>
            <person name="Jeske O."/>
            <person name="Meyerdierks A."/>
            <person name="Storesund J.E."/>
            <person name="Kallscheuer N."/>
            <person name="Luecker S."/>
            <person name="Lage O.M."/>
            <person name="Pohl T."/>
            <person name="Merkel B.J."/>
            <person name="Hornburger P."/>
            <person name="Mueller R.-W."/>
            <person name="Bruemmer F."/>
            <person name="Labrenz M."/>
            <person name="Spormann A.M."/>
            <person name="Op den Camp H."/>
            <person name="Overmann J."/>
            <person name="Amann R."/>
            <person name="Jetten M.S.M."/>
            <person name="Mascher T."/>
            <person name="Medema M.H."/>
            <person name="Devos D.P."/>
            <person name="Kaster A.-K."/>
            <person name="Ovreas L."/>
            <person name="Rohde M."/>
            <person name="Galperin M.Y."/>
            <person name="Jogler C."/>
        </authorList>
    </citation>
    <scope>NUCLEOTIDE SEQUENCE [LARGE SCALE GENOMIC DNA]</scope>
    <source>
        <strain evidence="2 4">Enr10</strain>
        <strain evidence="3 5">Pan153</strain>
    </source>
</reference>
<evidence type="ECO:0008006" key="6">
    <source>
        <dbReference type="Google" id="ProtNLM"/>
    </source>
</evidence>
<evidence type="ECO:0000313" key="3">
    <source>
        <dbReference type="EMBL" id="QDV21327.1"/>
    </source>
</evidence>